<reference evidence="2 3" key="1">
    <citation type="submission" date="2021-01" db="EMBL/GenBank/DDBJ databases">
        <title>Belnapia mucosa sp. nov. and Belnapia arida sp. nov., isolated from the Tabernas Desert (Almeria, Spain).</title>
        <authorList>
            <person name="Molina-Menor E."/>
            <person name="Vidal-Verdu A."/>
            <person name="Calonge A."/>
            <person name="Satari L."/>
            <person name="Pereto Magraner J."/>
            <person name="Porcar Miralles M."/>
        </authorList>
    </citation>
    <scope>NUCLEOTIDE SEQUENCE [LARGE SCALE GENOMIC DNA]</scope>
    <source>
        <strain evidence="2 3">T6</strain>
    </source>
</reference>
<comment type="caution">
    <text evidence="2">The sequence shown here is derived from an EMBL/GenBank/DDBJ whole genome shotgun (WGS) entry which is preliminary data.</text>
</comment>
<evidence type="ECO:0000313" key="3">
    <source>
        <dbReference type="Proteomes" id="UP000606490"/>
    </source>
</evidence>
<feature type="transmembrane region" description="Helical" evidence="1">
    <location>
        <begin position="17"/>
        <end position="36"/>
    </location>
</feature>
<dbReference type="Proteomes" id="UP000606490">
    <property type="component" value="Unassembled WGS sequence"/>
</dbReference>
<keyword evidence="1" id="KW-1133">Transmembrane helix</keyword>
<dbReference type="RefSeq" id="WP_202828968.1">
    <property type="nucleotide sequence ID" value="NZ_JAEUXJ010000030.1"/>
</dbReference>
<keyword evidence="1" id="KW-0472">Membrane</keyword>
<accession>A0ABS1VC30</accession>
<sequence>MAALTPLDGGQIKKSRASLVGGIAVGIGVFVLWAAIAKELGAGGAGPLFGGALVGLLVGLWIWKADL</sequence>
<name>A0ABS1VC30_9PROT</name>
<organism evidence="2 3">
    <name type="scientific">Belnapia mucosa</name>
    <dbReference type="NCBI Taxonomy" id="2804532"/>
    <lineage>
        <taxon>Bacteria</taxon>
        <taxon>Pseudomonadati</taxon>
        <taxon>Pseudomonadota</taxon>
        <taxon>Alphaproteobacteria</taxon>
        <taxon>Acetobacterales</taxon>
        <taxon>Roseomonadaceae</taxon>
        <taxon>Belnapia</taxon>
    </lineage>
</organism>
<gene>
    <name evidence="2" type="ORF">JMJ55_28360</name>
</gene>
<feature type="transmembrane region" description="Helical" evidence="1">
    <location>
        <begin position="42"/>
        <end position="63"/>
    </location>
</feature>
<protein>
    <submittedName>
        <fullName evidence="2">Uncharacterized protein</fullName>
    </submittedName>
</protein>
<proteinExistence type="predicted"/>
<dbReference type="EMBL" id="JAEUXJ010000030">
    <property type="protein sequence ID" value="MBL6459240.1"/>
    <property type="molecule type" value="Genomic_DNA"/>
</dbReference>
<keyword evidence="3" id="KW-1185">Reference proteome</keyword>
<evidence type="ECO:0000313" key="2">
    <source>
        <dbReference type="EMBL" id="MBL6459240.1"/>
    </source>
</evidence>
<evidence type="ECO:0000256" key="1">
    <source>
        <dbReference type="SAM" id="Phobius"/>
    </source>
</evidence>
<keyword evidence="1" id="KW-0812">Transmembrane</keyword>